<sequence length="87" mass="10112">MLKSASILEKTIQKKAPKPMYQKPADKNPERFRMTFNIPDKAAENLLQYRTKFVQHMLASSMYANSAVGKPWEIIGSNLFFDRELNF</sequence>
<proteinExistence type="predicted"/>
<comment type="caution">
    <text evidence="1">The sequence shown here is derived from an EMBL/GenBank/DDBJ whole genome shotgun (WGS) entry which is preliminary data.</text>
</comment>
<protein>
    <submittedName>
        <fullName evidence="1">Uncharacterized protein</fullName>
    </submittedName>
</protein>
<evidence type="ECO:0000313" key="2">
    <source>
        <dbReference type="Proteomes" id="UP000037510"/>
    </source>
</evidence>
<dbReference type="AlphaFoldDB" id="A0A0L7KYX7"/>
<name>A0A0L7KYX7_OPEBR</name>
<evidence type="ECO:0000313" key="1">
    <source>
        <dbReference type="EMBL" id="KOB68261.1"/>
    </source>
</evidence>
<accession>A0A0L7KYX7</accession>
<dbReference type="Proteomes" id="UP000037510">
    <property type="component" value="Unassembled WGS sequence"/>
</dbReference>
<dbReference type="EMBL" id="JTDY01004355">
    <property type="protein sequence ID" value="KOB68261.1"/>
    <property type="molecule type" value="Genomic_DNA"/>
</dbReference>
<reference evidence="1 2" key="1">
    <citation type="journal article" date="2015" name="Genome Biol. Evol.">
        <title>The genome of winter moth (Operophtera brumata) provides a genomic perspective on sexual dimorphism and phenology.</title>
        <authorList>
            <person name="Derks M.F."/>
            <person name="Smit S."/>
            <person name="Salis L."/>
            <person name="Schijlen E."/>
            <person name="Bossers A."/>
            <person name="Mateman C."/>
            <person name="Pijl A.S."/>
            <person name="de Ridder D."/>
            <person name="Groenen M.A."/>
            <person name="Visser M.E."/>
            <person name="Megens H.J."/>
        </authorList>
    </citation>
    <scope>NUCLEOTIDE SEQUENCE [LARGE SCALE GENOMIC DNA]</scope>
    <source>
        <strain evidence="1">WM2013NL</strain>
        <tissue evidence="1">Head and thorax</tissue>
    </source>
</reference>
<gene>
    <name evidence="1" type="ORF">OBRU01_18593</name>
</gene>
<keyword evidence="2" id="KW-1185">Reference proteome</keyword>
<organism evidence="1 2">
    <name type="scientific">Operophtera brumata</name>
    <name type="common">Winter moth</name>
    <name type="synonym">Phalaena brumata</name>
    <dbReference type="NCBI Taxonomy" id="104452"/>
    <lineage>
        <taxon>Eukaryota</taxon>
        <taxon>Metazoa</taxon>
        <taxon>Ecdysozoa</taxon>
        <taxon>Arthropoda</taxon>
        <taxon>Hexapoda</taxon>
        <taxon>Insecta</taxon>
        <taxon>Pterygota</taxon>
        <taxon>Neoptera</taxon>
        <taxon>Endopterygota</taxon>
        <taxon>Lepidoptera</taxon>
        <taxon>Glossata</taxon>
        <taxon>Ditrysia</taxon>
        <taxon>Geometroidea</taxon>
        <taxon>Geometridae</taxon>
        <taxon>Larentiinae</taxon>
        <taxon>Operophtera</taxon>
    </lineage>
</organism>